<dbReference type="InterPro" id="IPR053145">
    <property type="entry name" value="AB_hydrolase_Est10"/>
</dbReference>
<dbReference type="PANTHER" id="PTHR43265:SF1">
    <property type="entry name" value="ESTERASE ESTD"/>
    <property type="match status" value="1"/>
</dbReference>
<dbReference type="GO" id="GO:0052689">
    <property type="term" value="F:carboxylic ester hydrolase activity"/>
    <property type="evidence" value="ECO:0007669"/>
    <property type="project" value="TreeGrafter"/>
</dbReference>
<keyword evidence="2" id="KW-0378">Hydrolase</keyword>
<gene>
    <name evidence="2" type="ORF">GTP77_24665</name>
</gene>
<keyword evidence="3" id="KW-1185">Reference proteome</keyword>
<name>A0A7X4HG10_9BURK</name>
<accession>A0A7X4HG10</accession>
<comment type="caution">
    <text evidence="2">The sequence shown here is derived from an EMBL/GenBank/DDBJ whole genome shotgun (WGS) entry which is preliminary data.</text>
</comment>
<dbReference type="Proteomes" id="UP000450676">
    <property type="component" value="Unassembled WGS sequence"/>
</dbReference>
<feature type="domain" description="Serine aminopeptidase S33" evidence="1">
    <location>
        <begin position="76"/>
        <end position="170"/>
    </location>
</feature>
<dbReference type="InterPro" id="IPR022742">
    <property type="entry name" value="Hydrolase_4"/>
</dbReference>
<proteinExistence type="predicted"/>
<reference evidence="2 3" key="1">
    <citation type="submission" date="2019-12" db="EMBL/GenBank/DDBJ databases">
        <title>Novel species isolated from a subtropical stream in China.</title>
        <authorList>
            <person name="Lu H."/>
        </authorList>
    </citation>
    <scope>NUCLEOTIDE SEQUENCE [LARGE SCALE GENOMIC DNA]</scope>
    <source>
        <strain evidence="2 3">FT127W</strain>
    </source>
</reference>
<evidence type="ECO:0000313" key="3">
    <source>
        <dbReference type="Proteomes" id="UP000450676"/>
    </source>
</evidence>
<dbReference type="SUPFAM" id="SSF53474">
    <property type="entry name" value="alpha/beta-Hydrolases"/>
    <property type="match status" value="1"/>
</dbReference>
<evidence type="ECO:0000259" key="1">
    <source>
        <dbReference type="Pfam" id="PF12146"/>
    </source>
</evidence>
<organism evidence="2 3">
    <name type="scientific">Pseudoduganella aquatica</name>
    <dbReference type="NCBI Taxonomy" id="2660641"/>
    <lineage>
        <taxon>Bacteria</taxon>
        <taxon>Pseudomonadati</taxon>
        <taxon>Pseudomonadota</taxon>
        <taxon>Betaproteobacteria</taxon>
        <taxon>Burkholderiales</taxon>
        <taxon>Oxalobacteraceae</taxon>
        <taxon>Telluria group</taxon>
        <taxon>Pseudoduganella</taxon>
    </lineage>
</organism>
<dbReference type="Pfam" id="PF12146">
    <property type="entry name" value="Hydrolase_4"/>
    <property type="match status" value="1"/>
</dbReference>
<dbReference type="RefSeq" id="WP_161074805.1">
    <property type="nucleotide sequence ID" value="NZ_WWCU01000039.1"/>
</dbReference>
<dbReference type="InterPro" id="IPR029058">
    <property type="entry name" value="AB_hydrolase_fold"/>
</dbReference>
<dbReference type="AlphaFoldDB" id="A0A7X4HG10"/>
<dbReference type="PANTHER" id="PTHR43265">
    <property type="entry name" value="ESTERASE ESTD"/>
    <property type="match status" value="1"/>
</dbReference>
<protein>
    <submittedName>
        <fullName evidence="2">Alpha/beta fold hydrolase</fullName>
    </submittedName>
</protein>
<dbReference type="Gene3D" id="3.40.50.1820">
    <property type="entry name" value="alpha/beta hydrolase"/>
    <property type="match status" value="1"/>
</dbReference>
<sequence length="320" mass="33383">MLAGAALGLASVCTAAEYTALPRAATLSTPSGDVQGTLMVPLPLGCAPVALIIAGSGPTDRDGNSKLAPGANNSLKMLAQALAEAGIASVRYDKRGIGASARAAASEAQLRFETYSGDAAAWVHQLRQEGRYSSVTVIGHSEGSLIGMLAARAAKADGFISLSGPAERASLLLRRQLDSKLPAELAQANDRILSALESGKRPATLPTELQAIYRPSVQPYMISWFKYVPSQEFAKLRMPALIVQGTTDIQVGAEQATLLHKANPASRLVLADGVNHVLKRVPADMGQQMASYSNPALPLAPAVAGAAIDFIHGLPQRACR</sequence>
<evidence type="ECO:0000313" key="2">
    <source>
        <dbReference type="EMBL" id="MYN10516.1"/>
    </source>
</evidence>
<dbReference type="EMBL" id="WWCU01000039">
    <property type="protein sequence ID" value="MYN10516.1"/>
    <property type="molecule type" value="Genomic_DNA"/>
</dbReference>